<organism evidence="2 3">
    <name type="scientific">Haloplanus rubicundus</name>
    <dbReference type="NCBI Taxonomy" id="1547898"/>
    <lineage>
        <taxon>Archaea</taxon>
        <taxon>Methanobacteriati</taxon>
        <taxon>Methanobacteriota</taxon>
        <taxon>Stenosarchaea group</taxon>
        <taxon>Halobacteria</taxon>
        <taxon>Halobacteriales</taxon>
        <taxon>Haloferacaceae</taxon>
        <taxon>Haloplanus</taxon>
    </lineage>
</organism>
<name>A0A345EBI8_9EURY</name>
<protein>
    <submittedName>
        <fullName evidence="2">Uncharacterized protein</fullName>
    </submittedName>
</protein>
<evidence type="ECO:0000313" key="3">
    <source>
        <dbReference type="Proteomes" id="UP000252985"/>
    </source>
</evidence>
<dbReference type="EMBL" id="CP031148">
    <property type="protein sequence ID" value="AXG09560.1"/>
    <property type="molecule type" value="Genomic_DNA"/>
</dbReference>
<feature type="compositionally biased region" description="Acidic residues" evidence="1">
    <location>
        <begin position="58"/>
        <end position="67"/>
    </location>
</feature>
<dbReference type="AlphaFoldDB" id="A0A345EBI8"/>
<gene>
    <name evidence="2" type="ORF">DU484_06590</name>
</gene>
<sequence length="170" mass="19203">MRDDLVMFKYLYGQVSKKMPVTVNLSGEGIEFEREISEDAAIEIMQLSISDGRSNDEGTAEERDDSDVDAKTLPDDFFRRLSSKQRAMLTVLTEAKDPLTSTELRRRMDEEYDIETSGGRALAGILAGFTRKYGADFELVSIDWGDGEGLYQLNPNRPGYVEELESRLLD</sequence>
<dbReference type="RefSeq" id="WP_114605445.1">
    <property type="nucleotide sequence ID" value="NZ_CP031148.1"/>
</dbReference>
<dbReference type="GeneID" id="37286630"/>
<dbReference type="Proteomes" id="UP000252985">
    <property type="component" value="Chromosome"/>
</dbReference>
<dbReference type="KEGG" id="haq:DU484_06590"/>
<evidence type="ECO:0000313" key="2">
    <source>
        <dbReference type="EMBL" id="AXG09560.1"/>
    </source>
</evidence>
<accession>A0A345EBI8</accession>
<proteinExistence type="predicted"/>
<feature type="region of interest" description="Disordered" evidence="1">
    <location>
        <begin position="51"/>
        <end position="71"/>
    </location>
</feature>
<reference evidence="2 3" key="1">
    <citation type="submission" date="2018-07" db="EMBL/GenBank/DDBJ databases">
        <title>Genome sequences of Haloplanus sp. CBA1112.</title>
        <authorList>
            <person name="Kim Y.B."/>
            <person name="Roh S.W."/>
        </authorList>
    </citation>
    <scope>NUCLEOTIDE SEQUENCE [LARGE SCALE GENOMIC DNA]</scope>
    <source>
        <strain evidence="2 3">CBA1112</strain>
    </source>
</reference>
<evidence type="ECO:0000256" key="1">
    <source>
        <dbReference type="SAM" id="MobiDB-lite"/>
    </source>
</evidence>